<dbReference type="EMBL" id="LUKF01000001">
    <property type="protein sequence ID" value="KYG70470.1"/>
    <property type="molecule type" value="Genomic_DNA"/>
</dbReference>
<evidence type="ECO:0000256" key="4">
    <source>
        <dbReference type="ARBA" id="ARBA00023136"/>
    </source>
</evidence>
<dbReference type="AlphaFoldDB" id="A0A150WVB0"/>
<name>A0A150WVB0_BDEBC</name>
<evidence type="ECO:0000313" key="7">
    <source>
        <dbReference type="Proteomes" id="UP000075391"/>
    </source>
</evidence>
<feature type="transmembrane region" description="Helical" evidence="5">
    <location>
        <begin position="142"/>
        <end position="162"/>
    </location>
</feature>
<dbReference type="InterPro" id="IPR007300">
    <property type="entry name" value="CidB/LrgB"/>
</dbReference>
<evidence type="ECO:0000313" key="6">
    <source>
        <dbReference type="EMBL" id="KYG70470.1"/>
    </source>
</evidence>
<dbReference type="Pfam" id="PF04172">
    <property type="entry name" value="LrgB"/>
    <property type="match status" value="1"/>
</dbReference>
<comment type="subcellular location">
    <subcellularLocation>
        <location evidence="1">Membrane</location>
        <topology evidence="1">Multi-pass membrane protein</topology>
    </subcellularLocation>
</comment>
<feature type="transmembrane region" description="Helical" evidence="5">
    <location>
        <begin position="29"/>
        <end position="49"/>
    </location>
</feature>
<sequence>MIELFSLIMTLGFYLIARRLSTWGKEHPFLSPPVITMFAIVFVLMAFNIPYKEYFAGVRPIHFMLGPATVGFALPLFNQMSRLKRVLKPLILALAVGSFVGIFSAVLIGAALGLPHDILLSLSPKSVTTPIAMGIAEKIGGAPALSTVFVMITGIVGAIAAGTVMKLMRIHDPLVKGFSMGLSAHGLGTFRAFQVNEMAGAFAGLAMALNGLMTAILIPLLLFLIP</sequence>
<keyword evidence="3 5" id="KW-1133">Transmembrane helix</keyword>
<dbReference type="OrthoDB" id="5294109at2"/>
<proteinExistence type="predicted"/>
<dbReference type="Proteomes" id="UP000075391">
    <property type="component" value="Unassembled WGS sequence"/>
</dbReference>
<evidence type="ECO:0000256" key="2">
    <source>
        <dbReference type="ARBA" id="ARBA00022692"/>
    </source>
</evidence>
<evidence type="ECO:0000256" key="3">
    <source>
        <dbReference type="ARBA" id="ARBA00022989"/>
    </source>
</evidence>
<organism evidence="6 7">
    <name type="scientific">Bdellovibrio bacteriovorus</name>
    <dbReference type="NCBI Taxonomy" id="959"/>
    <lineage>
        <taxon>Bacteria</taxon>
        <taxon>Pseudomonadati</taxon>
        <taxon>Bdellovibrionota</taxon>
        <taxon>Bdellovibrionia</taxon>
        <taxon>Bdellovibrionales</taxon>
        <taxon>Pseudobdellovibrionaceae</taxon>
        <taxon>Bdellovibrio</taxon>
    </lineage>
</organism>
<feature type="transmembrane region" description="Helical" evidence="5">
    <location>
        <begin position="199"/>
        <end position="225"/>
    </location>
</feature>
<feature type="transmembrane region" description="Helical" evidence="5">
    <location>
        <begin position="90"/>
        <end position="114"/>
    </location>
</feature>
<evidence type="ECO:0000256" key="1">
    <source>
        <dbReference type="ARBA" id="ARBA00004141"/>
    </source>
</evidence>
<protein>
    <submittedName>
        <fullName evidence="6">Uncharacterized protein</fullName>
    </submittedName>
</protein>
<comment type="caution">
    <text evidence="6">The sequence shown here is derived from an EMBL/GenBank/DDBJ whole genome shotgun (WGS) entry which is preliminary data.</text>
</comment>
<gene>
    <name evidence="6" type="ORF">AZI85_00530</name>
</gene>
<dbReference type="GO" id="GO:0016020">
    <property type="term" value="C:membrane"/>
    <property type="evidence" value="ECO:0007669"/>
    <property type="project" value="UniProtKB-SubCell"/>
</dbReference>
<feature type="transmembrane region" description="Helical" evidence="5">
    <location>
        <begin position="61"/>
        <end position="78"/>
    </location>
</feature>
<evidence type="ECO:0000256" key="5">
    <source>
        <dbReference type="SAM" id="Phobius"/>
    </source>
</evidence>
<dbReference type="RefSeq" id="WP_063242254.1">
    <property type="nucleotide sequence ID" value="NZ_CP168967.1"/>
</dbReference>
<dbReference type="PANTHER" id="PTHR30249:SF0">
    <property type="entry name" value="PLASTIDAL GLYCOLATE_GLYCERATE TRANSLOCATOR 1, CHLOROPLASTIC"/>
    <property type="match status" value="1"/>
</dbReference>
<dbReference type="PANTHER" id="PTHR30249">
    <property type="entry name" value="PUTATIVE SEROTONIN TRANSPORTER"/>
    <property type="match status" value="1"/>
</dbReference>
<keyword evidence="2 5" id="KW-0812">Transmembrane</keyword>
<keyword evidence="4 5" id="KW-0472">Membrane</keyword>
<accession>A0A150WVB0</accession>
<reference evidence="6 7" key="1">
    <citation type="submission" date="2016-03" db="EMBL/GenBank/DDBJ databases">
        <authorList>
            <person name="Ploux O."/>
        </authorList>
    </citation>
    <scope>NUCLEOTIDE SEQUENCE [LARGE SCALE GENOMIC DNA]</scope>
    <source>
        <strain evidence="6 7">BER2</strain>
    </source>
</reference>